<accession>A0A7T5VF37</accession>
<dbReference type="SUPFAM" id="SSF141371">
    <property type="entry name" value="PilZ domain-like"/>
    <property type="match status" value="1"/>
</dbReference>
<name>A0A7T5VF37_9BACT</name>
<protein>
    <submittedName>
        <fullName evidence="2">PilZ domain-containing protein</fullName>
    </submittedName>
</protein>
<dbReference type="AlphaFoldDB" id="A0A7T5VF37"/>
<dbReference type="Gene3D" id="2.40.10.220">
    <property type="entry name" value="predicted glycosyltransferase like domains"/>
    <property type="match status" value="1"/>
</dbReference>
<dbReference type="Pfam" id="PF07238">
    <property type="entry name" value="PilZ"/>
    <property type="match status" value="1"/>
</dbReference>
<dbReference type="EMBL" id="CP054140">
    <property type="protein sequence ID" value="QQG66748.1"/>
    <property type="molecule type" value="Genomic_DNA"/>
</dbReference>
<evidence type="ECO:0000313" key="3">
    <source>
        <dbReference type="Proteomes" id="UP000596092"/>
    </source>
</evidence>
<proteinExistence type="predicted"/>
<gene>
    <name evidence="2" type="ORF">HP555_13165</name>
</gene>
<organism evidence="2 3">
    <name type="scientific">Desulfobulbus oligotrophicus</name>
    <dbReference type="NCBI Taxonomy" id="1909699"/>
    <lineage>
        <taxon>Bacteria</taxon>
        <taxon>Pseudomonadati</taxon>
        <taxon>Thermodesulfobacteriota</taxon>
        <taxon>Desulfobulbia</taxon>
        <taxon>Desulfobulbales</taxon>
        <taxon>Desulfobulbaceae</taxon>
        <taxon>Desulfobulbus</taxon>
    </lineage>
</organism>
<dbReference type="KEGG" id="dog:HP555_13165"/>
<dbReference type="RefSeq" id="WP_199263032.1">
    <property type="nucleotide sequence ID" value="NZ_CP054140.1"/>
</dbReference>
<reference evidence="2 3" key="1">
    <citation type="submission" date="2020-05" db="EMBL/GenBank/DDBJ databases">
        <title>Complete genome of Desulfobulbus oligotrophicus.</title>
        <authorList>
            <person name="Podar M."/>
        </authorList>
    </citation>
    <scope>NUCLEOTIDE SEQUENCE [LARGE SCALE GENOMIC DNA]</scope>
    <source>
        <strain evidence="2 3">Prop6</strain>
    </source>
</reference>
<keyword evidence="3" id="KW-1185">Reference proteome</keyword>
<dbReference type="InterPro" id="IPR009875">
    <property type="entry name" value="PilZ_domain"/>
</dbReference>
<sequence>MNALQITAHVRENDSATLICPACGTAKPIMTKTFRYSHHSVKAQCRCQQVFTVLLNFRKNYRKQTSLSGTYQITGSKDPGGGIIHITNISRGGLAFTVSGRHNIKKDQELLLEFQLNDKNKTALKKQAVVVSVRQNTVGCAFRCHGELDKALGFYLQN</sequence>
<dbReference type="Proteomes" id="UP000596092">
    <property type="component" value="Chromosome"/>
</dbReference>
<dbReference type="GO" id="GO:0035438">
    <property type="term" value="F:cyclic-di-GMP binding"/>
    <property type="evidence" value="ECO:0007669"/>
    <property type="project" value="InterPro"/>
</dbReference>
<evidence type="ECO:0000259" key="1">
    <source>
        <dbReference type="Pfam" id="PF07238"/>
    </source>
</evidence>
<evidence type="ECO:0000313" key="2">
    <source>
        <dbReference type="EMBL" id="QQG66748.1"/>
    </source>
</evidence>
<feature type="domain" description="PilZ" evidence="1">
    <location>
        <begin position="58"/>
        <end position="142"/>
    </location>
</feature>